<protein>
    <submittedName>
        <fullName evidence="2">Uncharacterized protein</fullName>
    </submittedName>
</protein>
<proteinExistence type="predicted"/>
<name>A0A817WN05_9BILA</name>
<keyword evidence="1" id="KW-0472">Membrane</keyword>
<gene>
    <name evidence="2" type="ORF">KIK155_LOCUS4212</name>
</gene>
<keyword evidence="1" id="KW-1133">Transmembrane helix</keyword>
<evidence type="ECO:0000256" key="1">
    <source>
        <dbReference type="SAM" id="Phobius"/>
    </source>
</evidence>
<feature type="transmembrane region" description="Helical" evidence="1">
    <location>
        <begin position="134"/>
        <end position="155"/>
    </location>
</feature>
<evidence type="ECO:0000313" key="2">
    <source>
        <dbReference type="EMBL" id="CAF3357866.1"/>
    </source>
</evidence>
<dbReference type="Proteomes" id="UP000663865">
    <property type="component" value="Unassembled WGS sequence"/>
</dbReference>
<feature type="transmembrane region" description="Helical" evidence="1">
    <location>
        <begin position="100"/>
        <end position="122"/>
    </location>
</feature>
<comment type="caution">
    <text evidence="2">The sequence shown here is derived from an EMBL/GenBank/DDBJ whole genome shotgun (WGS) entry which is preliminary data.</text>
</comment>
<sequence length="248" mass="29108">MLVIPKNTGEQTPLADDNVTRTENFVKEVVLDFPSPLTNVTSASAGINQSKQHIEKQPFFSFRLHVWIAFIMWLLSFIVSVKNLRAHCDSTPLPTFLILYARWGIFVIMVYLGVIIFCYLLNDRTDLIRRGHTIIRHIFIFTHLVILFCIFWFFFGQIWIFENQSYCGHYAISGFGVAIIFIQYVIGLWFMMSYTWNHAWILRYLIKIIENRLNELPCELENSETAYDIKNQSSDKNYTSQNQILLNV</sequence>
<feature type="transmembrane region" description="Helical" evidence="1">
    <location>
        <begin position="60"/>
        <end position="80"/>
    </location>
</feature>
<accession>A0A817WN05</accession>
<reference evidence="2" key="1">
    <citation type="submission" date="2021-02" db="EMBL/GenBank/DDBJ databases">
        <authorList>
            <person name="Nowell W R."/>
        </authorList>
    </citation>
    <scope>NUCLEOTIDE SEQUENCE</scope>
</reference>
<dbReference type="AlphaFoldDB" id="A0A817WN05"/>
<feature type="transmembrane region" description="Helical" evidence="1">
    <location>
        <begin position="175"/>
        <end position="196"/>
    </location>
</feature>
<evidence type="ECO:0000313" key="3">
    <source>
        <dbReference type="Proteomes" id="UP000663865"/>
    </source>
</evidence>
<keyword evidence="1" id="KW-0812">Transmembrane</keyword>
<organism evidence="2 3">
    <name type="scientific">Rotaria socialis</name>
    <dbReference type="NCBI Taxonomy" id="392032"/>
    <lineage>
        <taxon>Eukaryota</taxon>
        <taxon>Metazoa</taxon>
        <taxon>Spiralia</taxon>
        <taxon>Gnathifera</taxon>
        <taxon>Rotifera</taxon>
        <taxon>Eurotatoria</taxon>
        <taxon>Bdelloidea</taxon>
        <taxon>Philodinida</taxon>
        <taxon>Philodinidae</taxon>
        <taxon>Rotaria</taxon>
    </lineage>
</organism>
<dbReference type="EMBL" id="CAJNYV010000331">
    <property type="protein sequence ID" value="CAF3357866.1"/>
    <property type="molecule type" value="Genomic_DNA"/>
</dbReference>